<dbReference type="SUPFAM" id="SSF53383">
    <property type="entry name" value="PLP-dependent transferases"/>
    <property type="match status" value="1"/>
</dbReference>
<organism evidence="6 7">
    <name type="scientific">Leptospirillum ferrodiazotrophum</name>
    <dbReference type="NCBI Taxonomy" id="412449"/>
    <lineage>
        <taxon>Bacteria</taxon>
        <taxon>Pseudomonadati</taxon>
        <taxon>Nitrospirota</taxon>
        <taxon>Nitrospiria</taxon>
        <taxon>Nitrospirales</taxon>
        <taxon>Nitrospiraceae</taxon>
        <taxon>Leptospirillum</taxon>
    </lineage>
</organism>
<keyword evidence="7" id="KW-1185">Reference proteome</keyword>
<dbReference type="InterPro" id="IPR015422">
    <property type="entry name" value="PyrdxlP-dep_Trfase_small"/>
</dbReference>
<protein>
    <submittedName>
        <fullName evidence="6">Putative DegT/DnrJ/EryC1/StrS aminotransferase</fullName>
    </submittedName>
</protein>
<name>C6HTS6_9BACT</name>
<evidence type="ECO:0000256" key="5">
    <source>
        <dbReference type="RuleBase" id="RU004508"/>
    </source>
</evidence>
<gene>
    <name evidence="6" type="ORF">UBAL3_24060057</name>
</gene>
<dbReference type="Proteomes" id="UP000009374">
    <property type="component" value="Unassembled WGS sequence"/>
</dbReference>
<dbReference type="Gene3D" id="3.40.640.10">
    <property type="entry name" value="Type I PLP-dependent aspartate aminotransferase-like (Major domain)"/>
    <property type="match status" value="1"/>
</dbReference>
<dbReference type="CDD" id="cd00616">
    <property type="entry name" value="AHBA_syn"/>
    <property type="match status" value="1"/>
</dbReference>
<comment type="similarity">
    <text evidence="2 5">Belongs to the DegT/DnrJ/EryC1 family.</text>
</comment>
<evidence type="ECO:0000256" key="4">
    <source>
        <dbReference type="PIRSR" id="PIRSR000390-2"/>
    </source>
</evidence>
<accession>C6HTS6</accession>
<reference evidence="6 7" key="1">
    <citation type="journal article" date="2009" name="Appl. Environ. Microbiol.">
        <title>Community genomic and proteomic analyses of chemoautotrophic iron-oxidizing "Leptospirillum rubarum" (Group II) and "Leptospirillum ferrodiazotrophum" (Group III) bacteria in acid mine drainage biofilms.</title>
        <authorList>
            <person name="Goltsman D.S."/>
            <person name="Denef V.J."/>
            <person name="Singer S.W."/>
            <person name="VerBerkmoes N.C."/>
            <person name="Lefsrud M."/>
            <person name="Mueller R.S."/>
            <person name="Dick G.J."/>
            <person name="Sun C.L."/>
            <person name="Wheeler K.E."/>
            <person name="Zemla A."/>
            <person name="Baker B.J."/>
            <person name="Hauser L."/>
            <person name="Land M."/>
            <person name="Shah M.B."/>
            <person name="Thelen M.P."/>
            <person name="Hettich R.L."/>
            <person name="Banfield J.F."/>
        </authorList>
    </citation>
    <scope>NUCLEOTIDE SEQUENCE [LARGE SCALE GENOMIC DNA]</scope>
</reference>
<evidence type="ECO:0000313" key="7">
    <source>
        <dbReference type="Proteomes" id="UP000009374"/>
    </source>
</evidence>
<dbReference type="GO" id="GO:0008483">
    <property type="term" value="F:transaminase activity"/>
    <property type="evidence" value="ECO:0007669"/>
    <property type="project" value="UniProtKB-KW"/>
</dbReference>
<evidence type="ECO:0000313" key="6">
    <source>
        <dbReference type="EMBL" id="EES54041.1"/>
    </source>
</evidence>
<dbReference type="GO" id="GO:0000271">
    <property type="term" value="P:polysaccharide biosynthetic process"/>
    <property type="evidence" value="ECO:0007669"/>
    <property type="project" value="TreeGrafter"/>
</dbReference>
<dbReference type="PANTHER" id="PTHR30244">
    <property type="entry name" value="TRANSAMINASE"/>
    <property type="match status" value="1"/>
</dbReference>
<sequence length="395" mass="43091">MTQNSVPFFDLTRQFASMEGEVLAAVTPLFRSQQFILGEAVSSFEEAFSKNLGLGRAVGVSSGTDALVVALLASGLQPGEGVLVPSFTFFATAGAVVLAGGIPVFVDVDPVSYLMTPEIVEEFFRRETAVDGRGALRTRRGEIPVAGILPVHLYGRMVDMELLSSLARRHGLFVVEDACQSVGATFRGRPPGAYSQAVAYSFFPTKNLGAAGDAGMITTTDPAIAEHCLRLRVHGSRRRYEHEEMGMNARLDALQARVLSVKLPRLEGWTLRRQELAKRYNEAFSGLPGVVVPLDPERAEGRGGHVYHQYTLRVSGEGRRDRLRGALTDRSIGSEVYYPIPLHRQKAFSDNPTIHGPLAVSEALSREVVSLPVFPELTDPEQERVIEAVRDILSS</sequence>
<dbReference type="GO" id="GO:0030170">
    <property type="term" value="F:pyridoxal phosphate binding"/>
    <property type="evidence" value="ECO:0007669"/>
    <property type="project" value="TreeGrafter"/>
</dbReference>
<dbReference type="Pfam" id="PF01041">
    <property type="entry name" value="DegT_DnrJ_EryC1"/>
    <property type="match status" value="1"/>
</dbReference>
<dbReference type="PANTHER" id="PTHR30244:SF36">
    <property type="entry name" value="3-OXO-GLUCOSE-6-PHOSPHATE:GLUTAMATE AMINOTRANSFERASE"/>
    <property type="match status" value="1"/>
</dbReference>
<proteinExistence type="inferred from homology"/>
<dbReference type="Gene3D" id="3.90.1150.10">
    <property type="entry name" value="Aspartate Aminotransferase, domain 1"/>
    <property type="match status" value="1"/>
</dbReference>
<dbReference type="InterPro" id="IPR015421">
    <property type="entry name" value="PyrdxlP-dep_Trfase_major"/>
</dbReference>
<evidence type="ECO:0000256" key="3">
    <source>
        <dbReference type="PIRSR" id="PIRSR000390-1"/>
    </source>
</evidence>
<feature type="modified residue" description="N6-(pyridoxal phosphate)lysine" evidence="4">
    <location>
        <position position="206"/>
    </location>
</feature>
<dbReference type="InterPro" id="IPR015424">
    <property type="entry name" value="PyrdxlP-dep_Trfase"/>
</dbReference>
<keyword evidence="6" id="KW-0808">Transferase</keyword>
<evidence type="ECO:0000256" key="2">
    <source>
        <dbReference type="ARBA" id="ARBA00037999"/>
    </source>
</evidence>
<evidence type="ECO:0000256" key="1">
    <source>
        <dbReference type="ARBA" id="ARBA00022898"/>
    </source>
</evidence>
<feature type="active site" description="Proton acceptor" evidence="3">
    <location>
        <position position="206"/>
    </location>
</feature>
<dbReference type="AlphaFoldDB" id="C6HTS6"/>
<dbReference type="InterPro" id="IPR000653">
    <property type="entry name" value="DegT/StrS_aminotransferase"/>
</dbReference>
<dbReference type="EMBL" id="GG693851">
    <property type="protein sequence ID" value="EES54041.1"/>
    <property type="molecule type" value="Genomic_DNA"/>
</dbReference>
<keyword evidence="6" id="KW-0032">Aminotransferase</keyword>
<keyword evidence="1 4" id="KW-0663">Pyridoxal phosphate</keyword>
<dbReference type="PIRSF" id="PIRSF000390">
    <property type="entry name" value="PLP_StrS"/>
    <property type="match status" value="1"/>
</dbReference>